<gene>
    <name evidence="2" type="ORF">SAMN05444168_4017</name>
</gene>
<keyword evidence="1" id="KW-0472">Membrane</keyword>
<evidence type="ECO:0000313" key="2">
    <source>
        <dbReference type="EMBL" id="SIO27459.1"/>
    </source>
</evidence>
<proteinExistence type="predicted"/>
<evidence type="ECO:0000256" key="1">
    <source>
        <dbReference type="SAM" id="Phobius"/>
    </source>
</evidence>
<keyword evidence="1" id="KW-1133">Transmembrane helix</keyword>
<keyword evidence="1" id="KW-0812">Transmembrane</keyword>
<accession>A0A1N6I667</accession>
<dbReference type="Proteomes" id="UP000184693">
    <property type="component" value="Unassembled WGS sequence"/>
</dbReference>
<feature type="transmembrane region" description="Helical" evidence="1">
    <location>
        <begin position="37"/>
        <end position="60"/>
    </location>
</feature>
<sequence>MSNFLFDLTANLVILATLLVACHLCNLARPDLALNGGYVYLVLASTALVFDAALTFLVFADARSRYGQFSTPSAFVERASAYALACALALYCASRTRVRRAKAKTDDVLVIRTSAYTESHLPM</sequence>
<dbReference type="AlphaFoldDB" id="A0A1N6I667"/>
<reference evidence="2 3" key="1">
    <citation type="submission" date="2016-11" db="EMBL/GenBank/DDBJ databases">
        <authorList>
            <person name="Jaros S."/>
            <person name="Januszkiewicz K."/>
            <person name="Wedrychowicz H."/>
        </authorList>
    </citation>
    <scope>NUCLEOTIDE SEQUENCE [LARGE SCALE GENOMIC DNA]</scope>
    <source>
        <strain evidence="2 3">GAS86</strain>
    </source>
</reference>
<dbReference type="RefSeq" id="WP_074265796.1">
    <property type="nucleotide sequence ID" value="NZ_FSRM01000001.1"/>
</dbReference>
<dbReference type="EMBL" id="FSRM01000001">
    <property type="protein sequence ID" value="SIO27459.1"/>
    <property type="molecule type" value="Genomic_DNA"/>
</dbReference>
<evidence type="ECO:0000313" key="3">
    <source>
        <dbReference type="Proteomes" id="UP000184693"/>
    </source>
</evidence>
<protein>
    <submittedName>
        <fullName evidence="2">Uncharacterized protein</fullName>
    </submittedName>
</protein>
<name>A0A1N6I667_9BURK</name>
<dbReference type="OrthoDB" id="9007851at2"/>
<organism evidence="2 3">
    <name type="scientific">Paraburkholderia phenazinium</name>
    <dbReference type="NCBI Taxonomy" id="60549"/>
    <lineage>
        <taxon>Bacteria</taxon>
        <taxon>Pseudomonadati</taxon>
        <taxon>Pseudomonadota</taxon>
        <taxon>Betaproteobacteria</taxon>
        <taxon>Burkholderiales</taxon>
        <taxon>Burkholderiaceae</taxon>
        <taxon>Paraburkholderia</taxon>
    </lineage>
</organism>